<name>C5SZH5_ACIDE</name>
<dbReference type="AlphaFoldDB" id="C5SZH5"/>
<evidence type="ECO:0000313" key="1">
    <source>
        <dbReference type="EMBL" id="EER62371.1"/>
    </source>
</evidence>
<evidence type="ECO:0000313" key="2">
    <source>
        <dbReference type="Proteomes" id="UP000003856"/>
    </source>
</evidence>
<comment type="caution">
    <text evidence="1">The sequence shown here is derived from an EMBL/GenBank/DDBJ whole genome shotgun (WGS) entry which is preliminary data.</text>
</comment>
<accession>C5SZH5</accession>
<sequence>MAQRYSAERRLSTQQAVAAQIRDRLWTGLGHSPAETPVPELSVCLSEARSQITQADQVYGQRKTLEQQIREGQRSLPRLQEAVQSAQDDEDAWMNSWLVAVQSAGYAADVPVDQVEAKMTVMQDLERLLESIRSIRSERIETMQVDLDGLAASASSLAVRGAPDLAAQSPEDIALELARRLEVAQRVDVAFADLQARLQRNQADLARAQHGRQAVLARLTPWMTATGTVRTRQRLMRWMAPIGQPAPRHSGKRRSPP</sequence>
<dbReference type="Proteomes" id="UP000003856">
    <property type="component" value="Unassembled WGS sequence"/>
</dbReference>
<organism evidence="1 2">
    <name type="scientific">Acidovorax delafieldii 2AN</name>
    <dbReference type="NCBI Taxonomy" id="573060"/>
    <lineage>
        <taxon>Bacteria</taxon>
        <taxon>Pseudomonadati</taxon>
        <taxon>Pseudomonadota</taxon>
        <taxon>Betaproteobacteria</taxon>
        <taxon>Burkholderiales</taxon>
        <taxon>Comamonadaceae</taxon>
        <taxon>Acidovorax</taxon>
    </lineage>
</organism>
<gene>
    <name evidence="1" type="ORF">AcdelDRAFT_0055</name>
</gene>
<reference evidence="1 2" key="1">
    <citation type="submission" date="2009-05" db="EMBL/GenBank/DDBJ databases">
        <title>The draft genome of Acidovorax delafieldii 2AN.</title>
        <authorList>
            <consortium name="US DOE Joint Genome Institute (JGI-PGF)"/>
            <person name="Lucas S."/>
            <person name="Copeland A."/>
            <person name="Lapidus A."/>
            <person name="Glavina del Rio T."/>
            <person name="Tice H."/>
            <person name="Bruce D."/>
            <person name="Goodwin L."/>
            <person name="Pitluck S."/>
            <person name="Larimer F."/>
            <person name="Land M.L."/>
            <person name="Hauser L."/>
            <person name="Shelobolina E.S."/>
            <person name="Picardal F."/>
            <person name="Roden E."/>
            <person name="Emerson D."/>
        </authorList>
    </citation>
    <scope>NUCLEOTIDE SEQUENCE [LARGE SCALE GENOMIC DNA]</scope>
    <source>
        <strain evidence="1 2">2AN</strain>
    </source>
</reference>
<dbReference type="PATRIC" id="fig|573060.9.peg.5193"/>
<proteinExistence type="predicted"/>
<protein>
    <submittedName>
        <fullName evidence="1">Uncharacterized protein</fullName>
    </submittedName>
</protein>
<keyword evidence="2" id="KW-1185">Reference proteome</keyword>
<dbReference type="EMBL" id="ACQT01000001">
    <property type="protein sequence ID" value="EER62371.1"/>
    <property type="molecule type" value="Genomic_DNA"/>
</dbReference>